<dbReference type="GO" id="GO:0009425">
    <property type="term" value="C:bacterial-type flagellum basal body"/>
    <property type="evidence" value="ECO:0007669"/>
    <property type="project" value="UniProtKB-SubCell"/>
</dbReference>
<keyword evidence="5 12" id="KW-0812">Transmembrane</keyword>
<comment type="function">
    <text evidence="12">Plays a role in the flagellum-specific transport system.</text>
</comment>
<dbReference type="GO" id="GO:0044781">
    <property type="term" value="P:bacterial-type flagellum organization"/>
    <property type="evidence" value="ECO:0007669"/>
    <property type="project" value="UniProtKB-UniRule"/>
</dbReference>
<keyword evidence="14" id="KW-1185">Reference proteome</keyword>
<keyword evidence="11 12" id="KW-1006">Bacterial flagellum protein export</keyword>
<keyword evidence="9 12" id="KW-0472">Membrane</keyword>
<dbReference type="InterPro" id="IPR005837">
    <property type="entry name" value="FliP"/>
</dbReference>
<dbReference type="NCBIfam" id="NF009438">
    <property type="entry name" value="PRK12797.1"/>
    <property type="match status" value="1"/>
</dbReference>
<evidence type="ECO:0000256" key="7">
    <source>
        <dbReference type="ARBA" id="ARBA00022927"/>
    </source>
</evidence>
<reference evidence="13" key="1">
    <citation type="journal article" date="2019" name="PLoS Negl. Trop. Dis.">
        <title>Revisiting the worldwide diversity of Leptospira species in the environment.</title>
        <authorList>
            <person name="Vincent A.T."/>
            <person name="Schiettekatte O."/>
            <person name="Bourhy P."/>
            <person name="Veyrier F.J."/>
            <person name="Picardeau M."/>
        </authorList>
    </citation>
    <scope>NUCLEOTIDE SEQUENCE [LARGE SCALE GENOMIC DNA]</scope>
    <source>
        <strain evidence="13">201702476</strain>
    </source>
</reference>
<dbReference type="Proteomes" id="UP000297693">
    <property type="component" value="Unassembled WGS sequence"/>
</dbReference>
<dbReference type="PROSITE" id="PS01061">
    <property type="entry name" value="FLIP_2"/>
    <property type="match status" value="1"/>
</dbReference>
<comment type="subcellular location">
    <subcellularLocation>
        <location evidence="12">Cell membrane</location>
        <topology evidence="12">Multi-pass membrane protein</topology>
    </subcellularLocation>
    <subcellularLocation>
        <location evidence="12">Bacterial flagellum basal body</location>
    </subcellularLocation>
</comment>
<evidence type="ECO:0000313" key="14">
    <source>
        <dbReference type="Proteomes" id="UP000297693"/>
    </source>
</evidence>
<dbReference type="PANTHER" id="PTHR30587:SF0">
    <property type="entry name" value="FLAGELLAR BIOSYNTHETIC PROTEIN FLIP"/>
    <property type="match status" value="1"/>
</dbReference>
<sequence>MKLALSADQRKIIFYFLVIFFSLSTVSFVPTELMAQATGSKGTKIPIPNLSFNVNEAKGPKETSLSLMILFLVTILSLAPAIVMSVTSFTKVVIVFDFVRRALSLQNLPPNQVMMGLALFVTFFIMAPTIGKINDQALQPYLNGKIDQSEFMETGIKPLREFMIRQLGKDGAKDVALFLRIGKVQNVKSFDDVPSYVLVPAFMLSEIKKAFIIGIYIFIPFIVIDLIVASALLAMGFMMLPPVMISLPLKLILFILIDGWNLLVLELVRSYK</sequence>
<evidence type="ECO:0000256" key="12">
    <source>
        <dbReference type="RuleBase" id="RU362069"/>
    </source>
</evidence>
<feature type="transmembrane region" description="Helical" evidence="12">
    <location>
        <begin position="12"/>
        <end position="31"/>
    </location>
</feature>
<proteinExistence type="inferred from homology"/>
<dbReference type="PRINTS" id="PR00951">
    <property type="entry name" value="FLGBIOSNFLIP"/>
</dbReference>
<dbReference type="PRINTS" id="PR01302">
    <property type="entry name" value="TYPE3IMPPROT"/>
</dbReference>
<evidence type="ECO:0000256" key="4">
    <source>
        <dbReference type="ARBA" id="ARBA00022475"/>
    </source>
</evidence>
<evidence type="ECO:0000256" key="1">
    <source>
        <dbReference type="ARBA" id="ARBA00006257"/>
    </source>
</evidence>
<keyword evidence="6 12" id="KW-1005">Bacterial flagellum biogenesis</keyword>
<keyword evidence="4 12" id="KW-1003">Cell membrane</keyword>
<evidence type="ECO:0000256" key="10">
    <source>
        <dbReference type="ARBA" id="ARBA00023143"/>
    </source>
</evidence>
<protein>
    <recommendedName>
        <fullName evidence="2 12">Flagellar biosynthetic protein FliP</fullName>
    </recommendedName>
</protein>
<dbReference type="OrthoDB" id="9805111at2"/>
<keyword evidence="13" id="KW-0282">Flagellum</keyword>
<dbReference type="AlphaFoldDB" id="A0A4R9KD09"/>
<keyword evidence="13" id="KW-0966">Cell projection</keyword>
<evidence type="ECO:0000256" key="8">
    <source>
        <dbReference type="ARBA" id="ARBA00022989"/>
    </source>
</evidence>
<feature type="transmembrane region" description="Helical" evidence="12">
    <location>
        <begin position="251"/>
        <end position="268"/>
    </location>
</feature>
<evidence type="ECO:0000256" key="5">
    <source>
        <dbReference type="ARBA" id="ARBA00022692"/>
    </source>
</evidence>
<evidence type="ECO:0000256" key="6">
    <source>
        <dbReference type="ARBA" id="ARBA00022795"/>
    </source>
</evidence>
<dbReference type="GO" id="GO:0009306">
    <property type="term" value="P:protein secretion"/>
    <property type="evidence" value="ECO:0007669"/>
    <property type="project" value="UniProtKB-UniRule"/>
</dbReference>
<keyword evidence="8 12" id="KW-1133">Transmembrane helix</keyword>
<gene>
    <name evidence="12 13" type="primary">fliP</name>
    <name evidence="13" type="ORF">EHQ58_01835</name>
</gene>
<dbReference type="EMBL" id="RQGD01000007">
    <property type="protein sequence ID" value="TGL63033.1"/>
    <property type="molecule type" value="Genomic_DNA"/>
</dbReference>
<dbReference type="InterPro" id="IPR005838">
    <property type="entry name" value="T3SS_IM_P"/>
</dbReference>
<keyword evidence="10" id="KW-0975">Bacterial flagellum</keyword>
<dbReference type="PANTHER" id="PTHR30587">
    <property type="entry name" value="FLAGELLAR BIOSYNTHETIC PROTEIN FLIP"/>
    <property type="match status" value="1"/>
</dbReference>
<accession>A0A4R9KD09</accession>
<dbReference type="GO" id="GO:0005886">
    <property type="term" value="C:plasma membrane"/>
    <property type="evidence" value="ECO:0007669"/>
    <property type="project" value="UniProtKB-SubCell"/>
</dbReference>
<dbReference type="NCBIfam" id="TIGR01103">
    <property type="entry name" value="fliP"/>
    <property type="match status" value="1"/>
</dbReference>
<evidence type="ECO:0000256" key="9">
    <source>
        <dbReference type="ARBA" id="ARBA00023136"/>
    </source>
</evidence>
<keyword evidence="13" id="KW-0969">Cilium</keyword>
<evidence type="ECO:0000313" key="13">
    <source>
        <dbReference type="EMBL" id="TGL63033.1"/>
    </source>
</evidence>
<dbReference type="Pfam" id="PF00813">
    <property type="entry name" value="FliP"/>
    <property type="match status" value="1"/>
</dbReference>
<name>A0A4R9KD09_9LEPT</name>
<evidence type="ECO:0000256" key="11">
    <source>
        <dbReference type="ARBA" id="ARBA00023225"/>
    </source>
</evidence>
<evidence type="ECO:0000256" key="3">
    <source>
        <dbReference type="ARBA" id="ARBA00022448"/>
    </source>
</evidence>
<comment type="caution">
    <text evidence="13">The sequence shown here is derived from an EMBL/GenBank/DDBJ whole genome shotgun (WGS) entry which is preliminary data.</text>
</comment>
<feature type="transmembrane region" description="Helical" evidence="12">
    <location>
        <begin position="210"/>
        <end position="239"/>
    </location>
</feature>
<organism evidence="13 14">
    <name type="scientific">Leptospira ognonensis</name>
    <dbReference type="NCBI Taxonomy" id="2484945"/>
    <lineage>
        <taxon>Bacteria</taxon>
        <taxon>Pseudomonadati</taxon>
        <taxon>Spirochaetota</taxon>
        <taxon>Spirochaetia</taxon>
        <taxon>Leptospirales</taxon>
        <taxon>Leptospiraceae</taxon>
        <taxon>Leptospira</taxon>
    </lineage>
</organism>
<keyword evidence="7 12" id="KW-0653">Protein transport</keyword>
<keyword evidence="3 12" id="KW-0813">Transport</keyword>
<comment type="similarity">
    <text evidence="1 12">Belongs to the FliP/MopC/SpaP family.</text>
</comment>
<evidence type="ECO:0000256" key="2">
    <source>
        <dbReference type="ARBA" id="ARBA00021714"/>
    </source>
</evidence>
<feature type="transmembrane region" description="Helical" evidence="12">
    <location>
        <begin position="67"/>
        <end position="93"/>
    </location>
</feature>